<organism evidence="1 2">
    <name type="scientific">Petrolisthes cinctipes</name>
    <name type="common">Flat porcelain crab</name>
    <dbReference type="NCBI Taxonomy" id="88211"/>
    <lineage>
        <taxon>Eukaryota</taxon>
        <taxon>Metazoa</taxon>
        <taxon>Ecdysozoa</taxon>
        <taxon>Arthropoda</taxon>
        <taxon>Crustacea</taxon>
        <taxon>Multicrustacea</taxon>
        <taxon>Malacostraca</taxon>
        <taxon>Eumalacostraca</taxon>
        <taxon>Eucarida</taxon>
        <taxon>Decapoda</taxon>
        <taxon>Pleocyemata</taxon>
        <taxon>Anomura</taxon>
        <taxon>Galatheoidea</taxon>
        <taxon>Porcellanidae</taxon>
        <taxon>Petrolisthes</taxon>
    </lineage>
</organism>
<gene>
    <name evidence="1" type="ORF">Pcinc_014857</name>
</gene>
<evidence type="ECO:0000313" key="1">
    <source>
        <dbReference type="EMBL" id="KAK3880702.1"/>
    </source>
</evidence>
<proteinExistence type="predicted"/>
<evidence type="ECO:0000313" key="2">
    <source>
        <dbReference type="Proteomes" id="UP001286313"/>
    </source>
</evidence>
<dbReference type="PANTHER" id="PTHR47018">
    <property type="entry name" value="CXC DOMAIN-CONTAINING PROTEIN-RELATED"/>
    <property type="match status" value="1"/>
</dbReference>
<name>A0AAE1KRF0_PETCI</name>
<keyword evidence="2" id="KW-1185">Reference proteome</keyword>
<dbReference type="EMBL" id="JAWQEG010001301">
    <property type="protein sequence ID" value="KAK3880702.1"/>
    <property type="molecule type" value="Genomic_DNA"/>
</dbReference>
<dbReference type="AlphaFoldDB" id="A0AAE1KRF0"/>
<dbReference type="Proteomes" id="UP001286313">
    <property type="component" value="Unassembled WGS sequence"/>
</dbReference>
<reference evidence="1" key="1">
    <citation type="submission" date="2023-10" db="EMBL/GenBank/DDBJ databases">
        <title>Genome assemblies of two species of porcelain crab, Petrolisthes cinctipes and Petrolisthes manimaculis (Anomura: Porcellanidae).</title>
        <authorList>
            <person name="Angst P."/>
        </authorList>
    </citation>
    <scope>NUCLEOTIDE SEQUENCE</scope>
    <source>
        <strain evidence="1">PB745_01</strain>
        <tissue evidence="1">Gill</tissue>
    </source>
</reference>
<protein>
    <submittedName>
        <fullName evidence="1">Uncharacterized protein</fullName>
    </submittedName>
</protein>
<accession>A0AAE1KRF0</accession>
<sequence>MQHPSHMNGGFDHGVSVLGQDISTAKSVTPLLSLYTSVPPAAMKTQHFIAPVVQCPARPPDLLAAEAAIQKEYGWMKTVTTALQKQSIDEWVSWSAYHAHVQQTVTPPAAINALLPLFVHSAHSVAMIRHSMDIVKAAIQLVNPGQIPVLAAEQPLFALAKEIQWTWPATHG</sequence>
<comment type="caution">
    <text evidence="1">The sequence shown here is derived from an EMBL/GenBank/DDBJ whole genome shotgun (WGS) entry which is preliminary data.</text>
</comment>